<evidence type="ECO:0000256" key="1">
    <source>
        <dbReference type="SAM" id="SignalP"/>
    </source>
</evidence>
<feature type="signal peptide" evidence="1">
    <location>
        <begin position="1"/>
        <end position="21"/>
    </location>
</feature>
<dbReference type="EMBL" id="JABEVX010000003">
    <property type="protein sequence ID" value="NNT72119.1"/>
    <property type="molecule type" value="Genomic_DNA"/>
</dbReference>
<evidence type="ECO:0008006" key="4">
    <source>
        <dbReference type="Google" id="ProtNLM"/>
    </source>
</evidence>
<dbReference type="RefSeq" id="WP_171222294.1">
    <property type="nucleotide sequence ID" value="NZ_CP121446.1"/>
</dbReference>
<sequence>MKSIKYLIFGFIFLSFGSCQNEEETVIQDNNQSFVASAPIAGLLSRTAQNPTSLDNVLDNSSCFSVQLPVTVIVNGQQITVADEADYQIVQAAIDEFSDDDDLVNFVYPITIIFQNFQTQVLQDTDDLDDVIDDCGEDDGFDEIDCITLVYPITINIYDSNNQLANTVTITSNSSLFNFLANLGSNTFVAIDYPISAVNSNGQTIVINSNSELENFIEDSIDDCDDDNSGGSGGSGSTAFIDVLTSGTWYISYYHEDDDDETSDFNGYTFTFNANGNSTAVLSGVTTNGTWSTFVDSGQNKLELIFDGVDLLDEIEDDWRIIEYSNTQIRLKDVSGGDGSVDYLTFSKN</sequence>
<keyword evidence="3" id="KW-1185">Reference proteome</keyword>
<dbReference type="AlphaFoldDB" id="A0A7Y3R8Z1"/>
<comment type="caution">
    <text evidence="2">The sequence shown here is derived from an EMBL/GenBank/DDBJ whole genome shotgun (WGS) entry which is preliminary data.</text>
</comment>
<dbReference type="PROSITE" id="PS51257">
    <property type="entry name" value="PROKAR_LIPOPROTEIN"/>
    <property type="match status" value="1"/>
</dbReference>
<evidence type="ECO:0000313" key="2">
    <source>
        <dbReference type="EMBL" id="NNT72119.1"/>
    </source>
</evidence>
<accession>A0A7Y3R8Z1</accession>
<evidence type="ECO:0000313" key="3">
    <source>
        <dbReference type="Proteomes" id="UP000536509"/>
    </source>
</evidence>
<gene>
    <name evidence="2" type="ORF">HKT18_07835</name>
</gene>
<feature type="chain" id="PRO_5031258657" description="Lipocalin-like domain-containing protein" evidence="1">
    <location>
        <begin position="22"/>
        <end position="349"/>
    </location>
</feature>
<dbReference type="Proteomes" id="UP000536509">
    <property type="component" value="Unassembled WGS sequence"/>
</dbReference>
<proteinExistence type="predicted"/>
<organism evidence="2 3">
    <name type="scientific">Flavobacterium rivulicola</name>
    <dbReference type="NCBI Taxonomy" id="2732161"/>
    <lineage>
        <taxon>Bacteria</taxon>
        <taxon>Pseudomonadati</taxon>
        <taxon>Bacteroidota</taxon>
        <taxon>Flavobacteriia</taxon>
        <taxon>Flavobacteriales</taxon>
        <taxon>Flavobacteriaceae</taxon>
        <taxon>Flavobacterium</taxon>
    </lineage>
</organism>
<protein>
    <recommendedName>
        <fullName evidence="4">Lipocalin-like domain-containing protein</fullName>
    </recommendedName>
</protein>
<name>A0A7Y3R8Z1_9FLAO</name>
<reference evidence="2 3" key="1">
    <citation type="submission" date="2020-05" db="EMBL/GenBank/DDBJ databases">
        <title>Draft genome of Flavobacterium sp. IMCC34852.</title>
        <authorList>
            <person name="Song J."/>
            <person name="Cho J.-C."/>
        </authorList>
    </citation>
    <scope>NUCLEOTIDE SEQUENCE [LARGE SCALE GENOMIC DNA]</scope>
    <source>
        <strain evidence="2 3">IMCC34852</strain>
    </source>
</reference>
<keyword evidence="1" id="KW-0732">Signal</keyword>